<dbReference type="Proteomes" id="UP000634476">
    <property type="component" value="Unassembled WGS sequence"/>
</dbReference>
<comment type="caution">
    <text evidence="1">The sequence shown here is derived from an EMBL/GenBank/DDBJ whole genome shotgun (WGS) entry which is preliminary data.</text>
</comment>
<evidence type="ECO:0000313" key="1">
    <source>
        <dbReference type="EMBL" id="GII04436.1"/>
    </source>
</evidence>
<gene>
    <name evidence="1" type="ORF">Pta02_64440</name>
</gene>
<organism evidence="1 2">
    <name type="scientific">Planobispora takensis</name>
    <dbReference type="NCBI Taxonomy" id="1367882"/>
    <lineage>
        <taxon>Bacteria</taxon>
        <taxon>Bacillati</taxon>
        <taxon>Actinomycetota</taxon>
        <taxon>Actinomycetes</taxon>
        <taxon>Streptosporangiales</taxon>
        <taxon>Streptosporangiaceae</taxon>
        <taxon>Planobispora</taxon>
    </lineage>
</organism>
<dbReference type="RefSeq" id="WP_203878684.1">
    <property type="nucleotide sequence ID" value="NZ_BOOK01000050.1"/>
</dbReference>
<proteinExistence type="predicted"/>
<name>A0A8J3WW38_9ACTN</name>
<dbReference type="EMBL" id="BOOK01000050">
    <property type="protein sequence ID" value="GII04436.1"/>
    <property type="molecule type" value="Genomic_DNA"/>
</dbReference>
<sequence length="331" mass="35096">MDHQASAWNPIGSLYAYRALDPVIGLVAAIADDFAERPIPYGQVPEQVADLLSDFSSRLGNDPGRPAVAERAALSGRVLDGLAVEAAAVRKAAIVFTERGTGAAEPRLRRAGREAVTALQEACERVEGSPLRLADRRLDAVFGRARDVLGNPAVAGVFGASPIDTGGTSCLPSLLGREMTVLYDAVAATVTRPEFTGLRQQRRMAAFQRVARRGAETFALAMVAKDDESLDAAMESAYGWARGLQDLIAGIDVARAWVDRRYLFALQLPERDILPVNPVGEVELDVPGLQVMAAEGLPHTVTLTIDMEICCSTAGCVSISCQSSGGCACEA</sequence>
<evidence type="ECO:0000313" key="2">
    <source>
        <dbReference type="Proteomes" id="UP000634476"/>
    </source>
</evidence>
<reference evidence="1" key="1">
    <citation type="submission" date="2021-01" db="EMBL/GenBank/DDBJ databases">
        <title>Whole genome shotgun sequence of Planobispora takensis NBRC 109077.</title>
        <authorList>
            <person name="Komaki H."/>
            <person name="Tamura T."/>
        </authorList>
    </citation>
    <scope>NUCLEOTIDE SEQUENCE</scope>
    <source>
        <strain evidence="1">NBRC 109077</strain>
    </source>
</reference>
<keyword evidence="2" id="KW-1185">Reference proteome</keyword>
<protein>
    <submittedName>
        <fullName evidence="1">Uncharacterized protein</fullName>
    </submittedName>
</protein>
<dbReference type="AlphaFoldDB" id="A0A8J3WW38"/>
<accession>A0A8J3WW38</accession>